<organism evidence="1 2">
    <name type="scientific">Colletotrichum sublineola</name>
    <name type="common">Sorghum anthracnose fungus</name>
    <dbReference type="NCBI Taxonomy" id="1173701"/>
    <lineage>
        <taxon>Eukaryota</taxon>
        <taxon>Fungi</taxon>
        <taxon>Dikarya</taxon>
        <taxon>Ascomycota</taxon>
        <taxon>Pezizomycotina</taxon>
        <taxon>Sordariomycetes</taxon>
        <taxon>Hypocreomycetidae</taxon>
        <taxon>Glomerellales</taxon>
        <taxon>Glomerellaceae</taxon>
        <taxon>Colletotrichum</taxon>
        <taxon>Colletotrichum graminicola species complex</taxon>
    </lineage>
</organism>
<proteinExistence type="predicted"/>
<sequence>MEYCDQDTLRILVLCNRLFQDIGTPVLYRQDLQSFIPRSVSWAISECDDDATSLRVLKHAQQSGEDFQRRLPYDCFTRYRGIEVFPCRWDDRFRGTHLLSAFQLAVLLGHDKILSFLLESNSHDKELIDGTIWSLLCLVKQPTKDPLFRELDGSNPISTASVTSLQRVLSRLDPFGGGEDTVMDPHRRTPVYFAPWFPMSMEETLDYLFELGIDGRVDRSTYRTLFAIKAKAFRPRCKLW</sequence>
<evidence type="ECO:0000313" key="1">
    <source>
        <dbReference type="EMBL" id="KDN68185.1"/>
    </source>
</evidence>
<name>A0A066XQG0_COLSU</name>
<dbReference type="HOGENOM" id="CLU_1156319_0_0_1"/>
<gene>
    <name evidence="1" type="ORF">CSUB01_10568</name>
</gene>
<evidence type="ECO:0000313" key="2">
    <source>
        <dbReference type="Proteomes" id="UP000027238"/>
    </source>
</evidence>
<dbReference type="OrthoDB" id="4855902at2759"/>
<reference evidence="2" key="1">
    <citation type="journal article" date="2014" name="Genome Announc.">
        <title>Draft genome sequence of Colletotrichum sublineola, a destructive pathogen of cultivated sorghum.</title>
        <authorList>
            <person name="Baroncelli R."/>
            <person name="Sanz-Martin J.M."/>
            <person name="Rech G.E."/>
            <person name="Sukno S.A."/>
            <person name="Thon M.R."/>
        </authorList>
    </citation>
    <scope>NUCLEOTIDE SEQUENCE [LARGE SCALE GENOMIC DNA]</scope>
    <source>
        <strain evidence="2">TX430BB</strain>
    </source>
</reference>
<dbReference type="Proteomes" id="UP000027238">
    <property type="component" value="Unassembled WGS sequence"/>
</dbReference>
<keyword evidence="2" id="KW-1185">Reference proteome</keyword>
<dbReference type="AlphaFoldDB" id="A0A066XQG0"/>
<dbReference type="STRING" id="1173701.A0A066XQG0"/>
<protein>
    <submittedName>
        <fullName evidence="1">Uncharacterized protein</fullName>
    </submittedName>
</protein>
<accession>A0A066XQG0</accession>
<dbReference type="EMBL" id="JMSE01000707">
    <property type="protein sequence ID" value="KDN68185.1"/>
    <property type="molecule type" value="Genomic_DNA"/>
</dbReference>
<comment type="caution">
    <text evidence="1">The sequence shown here is derived from an EMBL/GenBank/DDBJ whole genome shotgun (WGS) entry which is preliminary data.</text>
</comment>